<evidence type="ECO:0000256" key="6">
    <source>
        <dbReference type="ARBA" id="ARBA00023157"/>
    </source>
</evidence>
<dbReference type="PANTHER" id="PTHR15427:SF40">
    <property type="entry name" value="MULTIMERIN-2 PRECURSOR"/>
    <property type="match status" value="1"/>
</dbReference>
<proteinExistence type="predicted"/>
<evidence type="ECO:0000256" key="1">
    <source>
        <dbReference type="ARBA" id="ARBA00004498"/>
    </source>
</evidence>
<feature type="signal peptide" evidence="9">
    <location>
        <begin position="1"/>
        <end position="24"/>
    </location>
</feature>
<evidence type="ECO:0000313" key="12">
    <source>
        <dbReference type="EMBL" id="KAA0725160.1"/>
    </source>
</evidence>
<dbReference type="InterPro" id="IPR011489">
    <property type="entry name" value="EMI_domain"/>
</dbReference>
<accession>A0A5A9PSI1</accession>
<dbReference type="PANTHER" id="PTHR15427">
    <property type="entry name" value="EMILIN ELASTIN MICROFIBRIL INTERFACE-LOCATED PROTEIN ELASTIN MICROFIBRIL INTERFACER"/>
    <property type="match status" value="1"/>
</dbReference>
<dbReference type="PROSITE" id="PS50871">
    <property type="entry name" value="C1Q"/>
    <property type="match status" value="1"/>
</dbReference>
<evidence type="ECO:0000256" key="9">
    <source>
        <dbReference type="SAM" id="SignalP"/>
    </source>
</evidence>
<keyword evidence="2" id="KW-0964">Secreted</keyword>
<evidence type="ECO:0000259" key="11">
    <source>
        <dbReference type="PROSITE" id="PS51041"/>
    </source>
</evidence>
<keyword evidence="3" id="KW-0272">Extracellular matrix</keyword>
<feature type="coiled-coil region" evidence="7">
    <location>
        <begin position="197"/>
        <end position="224"/>
    </location>
</feature>
<dbReference type="InterPro" id="IPR008983">
    <property type="entry name" value="Tumour_necrosis_fac-like_dom"/>
</dbReference>
<feature type="compositionally biased region" description="Polar residues" evidence="8">
    <location>
        <begin position="808"/>
        <end position="821"/>
    </location>
</feature>
<name>A0A5A9PSI1_9TELE</name>
<protein>
    <recommendedName>
        <fullName evidence="14">Multimerin-2</fullName>
    </recommendedName>
</protein>
<evidence type="ECO:0000256" key="8">
    <source>
        <dbReference type="SAM" id="MobiDB-lite"/>
    </source>
</evidence>
<feature type="region of interest" description="Disordered" evidence="8">
    <location>
        <begin position="757"/>
        <end position="822"/>
    </location>
</feature>
<keyword evidence="5 7" id="KW-0175">Coiled coil</keyword>
<feature type="chain" id="PRO_5022784148" description="Multimerin-2" evidence="9">
    <location>
        <begin position="25"/>
        <end position="923"/>
    </location>
</feature>
<dbReference type="InterPro" id="IPR050392">
    <property type="entry name" value="Collagen/C1q_domain"/>
</dbReference>
<evidence type="ECO:0000256" key="2">
    <source>
        <dbReference type="ARBA" id="ARBA00022525"/>
    </source>
</evidence>
<organism evidence="12 13">
    <name type="scientific">Triplophysa tibetana</name>
    <dbReference type="NCBI Taxonomy" id="1572043"/>
    <lineage>
        <taxon>Eukaryota</taxon>
        <taxon>Metazoa</taxon>
        <taxon>Chordata</taxon>
        <taxon>Craniata</taxon>
        <taxon>Vertebrata</taxon>
        <taxon>Euteleostomi</taxon>
        <taxon>Actinopterygii</taxon>
        <taxon>Neopterygii</taxon>
        <taxon>Teleostei</taxon>
        <taxon>Ostariophysi</taxon>
        <taxon>Cypriniformes</taxon>
        <taxon>Nemacheilidae</taxon>
        <taxon>Triplophysa</taxon>
    </lineage>
</organism>
<feature type="compositionally biased region" description="Basic and acidic residues" evidence="8">
    <location>
        <begin position="166"/>
        <end position="192"/>
    </location>
</feature>
<evidence type="ECO:0000259" key="10">
    <source>
        <dbReference type="PROSITE" id="PS50871"/>
    </source>
</evidence>
<dbReference type="PROSITE" id="PS51041">
    <property type="entry name" value="EMI"/>
    <property type="match status" value="1"/>
</dbReference>
<dbReference type="AlphaFoldDB" id="A0A5A9PSI1"/>
<evidence type="ECO:0000256" key="5">
    <source>
        <dbReference type="ARBA" id="ARBA00023054"/>
    </source>
</evidence>
<evidence type="ECO:0000256" key="3">
    <source>
        <dbReference type="ARBA" id="ARBA00022530"/>
    </source>
</evidence>
<sequence>MAQTLPLLVLAVLNSLSCHSEVRARDPDVEEDETVGLGERAQQMPGAFGTDHLATHDHRHHSISDSMAPVGAPQNSVNPLRERLHPPAHRGNWCSYVNLRVVTKALLCGTETQTLKSVNPCPDGAPDCQIIMYKLSSRPMYKQKQTTLSSVHWQCCPGYRGHDCLEKDISPENEDNVSKSRQDQSESEHPGESKPVLESFNQTLQHLSGEVDALSRDMQQLRLEKFGDASRRTEAHRGDIEEKLEYSHLQISEMKTQLDTQKDQMERAFQIQQDVLQHNLTKLKDEMEDQIGQSLDAQVNLQSLSVLVEEVRLGQKRLEGTLQRERAESVEPAQESRVWEAITRLDERAQKNSAQLSSLPDTSEGTASALQTLQEDLLILGQKVEEVKKDSEVRFAETGLEVEAVRVRVLHSISEFKSNVSAQEGQLREIELDLNNVFHQLQRNDSPIAAQACNCASIADSLVRLEMEVANVTLLARKNRLAFEDAEMERSQTRWMTEVEDLHQGLLNMKESLAFEQGRSRSINNNISQLKASLLDSQMEIRSLKEKDEAKSTEIQGLSATFSSLLSDAVRHSEVLEVLLGEEVLEFTTWSHHQQKELGIPNLLQKILSMQYKIENHDRSLASLRKKRPEEGEMHSDDPVAYSDWTSTKNQVAYLTPDPSTGEDEDDDYSVSDFWSLGKEVEELAGRINLLEERCGNCTVTPGGSVVELQVDIASLRQTLEDHLRTFEKLFSHTEELASSDRSLNLDEVWKLVRRKERNNRRQNPNQEKTEAGNENSPRRGRRYSKTDSVSIPHSPVVFVSNLDHRTTPTGELTSTNTSVNHGGALNPASRVFCVPQTGLYLVLVALDFQRGHSLAVLKRSGVPVASITQEHGGAVSRSVLLELRQGETVTLQLMRGSLRKAQAGDNTLSGLLLYTTEHKDVL</sequence>
<evidence type="ECO:0000313" key="13">
    <source>
        <dbReference type="Proteomes" id="UP000324632"/>
    </source>
</evidence>
<dbReference type="Proteomes" id="UP000324632">
    <property type="component" value="Chromosome 1"/>
</dbReference>
<dbReference type="EMBL" id="SOYY01000001">
    <property type="protein sequence ID" value="KAA0725160.1"/>
    <property type="molecule type" value="Genomic_DNA"/>
</dbReference>
<dbReference type="SMART" id="SM00110">
    <property type="entry name" value="C1Q"/>
    <property type="match status" value="1"/>
</dbReference>
<reference evidence="12 13" key="1">
    <citation type="journal article" date="2019" name="Mol. Ecol. Resour.">
        <title>Chromosome-level genome assembly of Triplophysa tibetana, a fish adapted to the harsh high-altitude environment of the Tibetan Plateau.</title>
        <authorList>
            <person name="Yang X."/>
            <person name="Liu H."/>
            <person name="Ma Z."/>
            <person name="Zou Y."/>
            <person name="Zou M."/>
            <person name="Mao Y."/>
            <person name="Li X."/>
            <person name="Wang H."/>
            <person name="Chen T."/>
            <person name="Wang W."/>
            <person name="Yang R."/>
        </authorList>
    </citation>
    <scope>NUCLEOTIDE SEQUENCE [LARGE SCALE GENOMIC DNA]</scope>
    <source>
        <strain evidence="12">TTIB1903HZAU</strain>
        <tissue evidence="12">Muscle</tissue>
    </source>
</reference>
<evidence type="ECO:0000256" key="4">
    <source>
        <dbReference type="ARBA" id="ARBA00022729"/>
    </source>
</evidence>
<comment type="subcellular location">
    <subcellularLocation>
        <location evidence="1">Secreted</location>
        <location evidence="1">Extracellular space</location>
        <location evidence="1">Extracellular matrix</location>
    </subcellularLocation>
</comment>
<evidence type="ECO:0000256" key="7">
    <source>
        <dbReference type="SAM" id="Coils"/>
    </source>
</evidence>
<gene>
    <name evidence="12" type="ORF">E1301_Tti005872</name>
</gene>
<keyword evidence="13" id="KW-1185">Reference proteome</keyword>
<keyword evidence="4 9" id="KW-0732">Signal</keyword>
<comment type="caution">
    <text evidence="12">The sequence shown here is derived from an EMBL/GenBank/DDBJ whole genome shotgun (WGS) entry which is preliminary data.</text>
</comment>
<feature type="domain" description="EMI" evidence="11">
    <location>
        <begin position="90"/>
        <end position="166"/>
    </location>
</feature>
<dbReference type="InterPro" id="IPR001073">
    <property type="entry name" value="C1q_dom"/>
</dbReference>
<feature type="domain" description="C1q" evidence="10">
    <location>
        <begin position="792"/>
        <end position="920"/>
    </location>
</feature>
<evidence type="ECO:0008006" key="14">
    <source>
        <dbReference type="Google" id="ProtNLM"/>
    </source>
</evidence>
<dbReference type="Pfam" id="PF07546">
    <property type="entry name" value="EMI"/>
    <property type="match status" value="1"/>
</dbReference>
<dbReference type="Pfam" id="PF00386">
    <property type="entry name" value="C1q"/>
    <property type="match status" value="1"/>
</dbReference>
<keyword evidence="6" id="KW-1015">Disulfide bond</keyword>
<dbReference type="Gene3D" id="2.60.120.40">
    <property type="match status" value="1"/>
</dbReference>
<feature type="region of interest" description="Disordered" evidence="8">
    <location>
        <begin position="166"/>
        <end position="195"/>
    </location>
</feature>
<dbReference type="SUPFAM" id="SSF49842">
    <property type="entry name" value="TNF-like"/>
    <property type="match status" value="1"/>
</dbReference>